<keyword evidence="5" id="KW-0479">Metal-binding</keyword>
<proteinExistence type="predicted"/>
<keyword evidence="8" id="KW-0414">Isoprene biosynthesis</keyword>
<keyword evidence="9 12" id="KW-0413">Isomerase</keyword>
<evidence type="ECO:0000256" key="2">
    <source>
        <dbReference type="ARBA" id="ARBA00022490"/>
    </source>
</evidence>
<evidence type="ECO:0000256" key="8">
    <source>
        <dbReference type="ARBA" id="ARBA00023229"/>
    </source>
</evidence>
<dbReference type="SUPFAM" id="SSF51395">
    <property type="entry name" value="FMN-linked oxidoreductases"/>
    <property type="match status" value="1"/>
</dbReference>
<evidence type="ECO:0000256" key="1">
    <source>
        <dbReference type="ARBA" id="ARBA00001917"/>
    </source>
</evidence>
<evidence type="ECO:0000256" key="6">
    <source>
        <dbReference type="ARBA" id="ARBA00022842"/>
    </source>
</evidence>
<reference evidence="12" key="1">
    <citation type="submission" date="2022-06" db="EMBL/GenBank/DDBJ databases">
        <title>Alkalicoccobacillus porphyridii sp. nov., isolated from a marine red alga, Porphyridium purpureum and reclassification of Shouchella plakortidis and Shouchella gibsonii as Alkalicoccobacillus plakortidis comb. nov. and Alkalicoccobacillus gibsonii comb. nov.</title>
        <authorList>
            <person name="Kim K.H."/>
            <person name="Lee J.K."/>
            <person name="Han D.M."/>
            <person name="Baek J.H."/>
            <person name="Jeon C.O."/>
        </authorList>
    </citation>
    <scope>NUCLEOTIDE SEQUENCE</scope>
    <source>
        <strain evidence="12">DSM 19153</strain>
    </source>
</reference>
<comment type="subunit">
    <text evidence="10">Homooctamer. Dimer of tetramers.</text>
</comment>
<dbReference type="NCBIfam" id="TIGR02151">
    <property type="entry name" value="IPP_isom_2"/>
    <property type="match status" value="1"/>
</dbReference>
<dbReference type="Pfam" id="PF01070">
    <property type="entry name" value="FMN_dh"/>
    <property type="match status" value="1"/>
</dbReference>
<keyword evidence="6" id="KW-0460">Magnesium</keyword>
<feature type="domain" description="FMN-dependent dehydrogenase" evidence="11">
    <location>
        <begin position="95"/>
        <end position="261"/>
    </location>
</feature>
<comment type="cofactor">
    <cofactor evidence="1">
        <name>FMN</name>
        <dbReference type="ChEBI" id="CHEBI:58210"/>
    </cofactor>
</comment>
<protein>
    <submittedName>
        <fullName evidence="12">Type 2 isopentenyl-diphosphate Delta-isomerase</fullName>
        <ecNumber evidence="12">5.3.3.2</ecNumber>
    </submittedName>
</protein>
<keyword evidence="4" id="KW-0288">FMN</keyword>
<evidence type="ECO:0000313" key="13">
    <source>
        <dbReference type="Proteomes" id="UP001203665"/>
    </source>
</evidence>
<keyword evidence="7" id="KW-0521">NADP</keyword>
<organism evidence="12 13">
    <name type="scientific">Alkalicoccobacillus plakortidis</name>
    <dbReference type="NCBI Taxonomy" id="444060"/>
    <lineage>
        <taxon>Bacteria</taxon>
        <taxon>Bacillati</taxon>
        <taxon>Bacillota</taxon>
        <taxon>Bacilli</taxon>
        <taxon>Bacillales</taxon>
        <taxon>Bacillaceae</taxon>
        <taxon>Alkalicoccobacillus</taxon>
    </lineage>
</organism>
<dbReference type="Gene3D" id="3.20.20.70">
    <property type="entry name" value="Aldolase class I"/>
    <property type="match status" value="1"/>
</dbReference>
<name>A0ABT0XNA5_9BACI</name>
<feature type="non-terminal residue" evidence="12">
    <location>
        <position position="1"/>
    </location>
</feature>
<dbReference type="Proteomes" id="UP001203665">
    <property type="component" value="Unassembled WGS sequence"/>
</dbReference>
<keyword evidence="3" id="KW-0285">Flavoprotein</keyword>
<dbReference type="RefSeq" id="WP_251611154.1">
    <property type="nucleotide sequence ID" value="NZ_JAMQJY010000004.1"/>
</dbReference>
<dbReference type="EMBL" id="JAMQJY010000004">
    <property type="protein sequence ID" value="MCM2677393.1"/>
    <property type="molecule type" value="Genomic_DNA"/>
</dbReference>
<gene>
    <name evidence="12" type="primary">fni</name>
    <name evidence="12" type="ORF">NDM98_19410</name>
</gene>
<dbReference type="InterPro" id="IPR000262">
    <property type="entry name" value="FMN-dep_DH"/>
</dbReference>
<comment type="caution">
    <text evidence="12">The sequence shown here is derived from an EMBL/GenBank/DDBJ whole genome shotgun (WGS) entry which is preliminary data.</text>
</comment>
<evidence type="ECO:0000259" key="11">
    <source>
        <dbReference type="Pfam" id="PF01070"/>
    </source>
</evidence>
<dbReference type="InterPro" id="IPR011179">
    <property type="entry name" value="IPdP_isomerase"/>
</dbReference>
<sequence length="297" mass="32800">VVEGRRREINKKLASMCNKYSIAMAVGSQKASLKDRSERKTFEVVRKYNEDGLLFANIGAECSLEYAKEAVKMISADALQLHLNHIQELVMPEGDRNFVNRLHNISKIVEKIGVPVIVKEVGFGISMETVETLESIGVQYIDISGRGGTNFSKIENERNNHSYLELFNEWGISTPSSLIEALSVAKQSSIISSGGLTNGLDIVKSLALGAKICGLSYPVLKALNENGVEGLDTFIQSLQKQITFIMTALGTPTIDDLNNTDIVITGETNHWLSKREIDTSIYSVRSKGKRSFPTYHV</sequence>
<dbReference type="GO" id="GO:0004452">
    <property type="term" value="F:isopentenyl-diphosphate delta-isomerase activity"/>
    <property type="evidence" value="ECO:0007669"/>
    <property type="project" value="UniProtKB-EC"/>
</dbReference>
<keyword evidence="13" id="KW-1185">Reference proteome</keyword>
<dbReference type="EC" id="5.3.3.2" evidence="12"/>
<evidence type="ECO:0000256" key="3">
    <source>
        <dbReference type="ARBA" id="ARBA00022630"/>
    </source>
</evidence>
<dbReference type="PANTHER" id="PTHR43665">
    <property type="entry name" value="ISOPENTENYL-DIPHOSPHATE DELTA-ISOMERASE"/>
    <property type="match status" value="1"/>
</dbReference>
<evidence type="ECO:0000256" key="5">
    <source>
        <dbReference type="ARBA" id="ARBA00022723"/>
    </source>
</evidence>
<accession>A0ABT0XNA5</accession>
<evidence type="ECO:0000256" key="10">
    <source>
        <dbReference type="ARBA" id="ARBA00025810"/>
    </source>
</evidence>
<dbReference type="PANTHER" id="PTHR43665:SF1">
    <property type="entry name" value="ISOPENTENYL-DIPHOSPHATE DELTA-ISOMERASE"/>
    <property type="match status" value="1"/>
</dbReference>
<evidence type="ECO:0000313" key="12">
    <source>
        <dbReference type="EMBL" id="MCM2677393.1"/>
    </source>
</evidence>
<evidence type="ECO:0000256" key="7">
    <source>
        <dbReference type="ARBA" id="ARBA00022857"/>
    </source>
</evidence>
<evidence type="ECO:0000256" key="4">
    <source>
        <dbReference type="ARBA" id="ARBA00022643"/>
    </source>
</evidence>
<keyword evidence="2" id="KW-0963">Cytoplasm</keyword>
<evidence type="ECO:0000256" key="9">
    <source>
        <dbReference type="ARBA" id="ARBA00023235"/>
    </source>
</evidence>
<dbReference type="InterPro" id="IPR013785">
    <property type="entry name" value="Aldolase_TIM"/>
</dbReference>